<protein>
    <submittedName>
        <fullName evidence="2">MSHA biogenesis protein MshD</fullName>
    </submittedName>
</protein>
<dbReference type="Pfam" id="PF07963">
    <property type="entry name" value="N_methyl"/>
    <property type="match status" value="1"/>
</dbReference>
<dbReference type="NCBIfam" id="TIGR02532">
    <property type="entry name" value="IV_pilin_GFxxxE"/>
    <property type="match status" value="1"/>
</dbReference>
<dbReference type="AlphaFoldDB" id="A0A2U3B5D5"/>
<dbReference type="Proteomes" id="UP000245362">
    <property type="component" value="Unassembled WGS sequence"/>
</dbReference>
<feature type="transmembrane region" description="Helical" evidence="1">
    <location>
        <begin position="12"/>
        <end position="33"/>
    </location>
</feature>
<evidence type="ECO:0000256" key="1">
    <source>
        <dbReference type="SAM" id="Phobius"/>
    </source>
</evidence>
<comment type="caution">
    <text evidence="2">The sequence shown here is derived from an EMBL/GenBank/DDBJ whole genome shotgun (WGS) entry which is preliminary data.</text>
</comment>
<dbReference type="PROSITE" id="PS00409">
    <property type="entry name" value="PROKAR_NTER_METHYL"/>
    <property type="match status" value="1"/>
</dbReference>
<dbReference type="OrthoDB" id="5593857at2"/>
<gene>
    <name evidence="2" type="ORF">DI392_17695</name>
</gene>
<keyword evidence="1" id="KW-0812">Transmembrane</keyword>
<dbReference type="InterPro" id="IPR012902">
    <property type="entry name" value="N_methyl_site"/>
</dbReference>
<keyword evidence="1" id="KW-1133">Transmembrane helix</keyword>
<evidence type="ECO:0000313" key="2">
    <source>
        <dbReference type="EMBL" id="PWI32013.1"/>
    </source>
</evidence>
<organism evidence="2 3">
    <name type="scientific">Vibrio albus</name>
    <dbReference type="NCBI Taxonomy" id="2200953"/>
    <lineage>
        <taxon>Bacteria</taxon>
        <taxon>Pseudomonadati</taxon>
        <taxon>Pseudomonadota</taxon>
        <taxon>Gammaproteobacteria</taxon>
        <taxon>Vibrionales</taxon>
        <taxon>Vibrionaceae</taxon>
        <taxon>Vibrio</taxon>
    </lineage>
</organism>
<keyword evidence="3" id="KW-1185">Reference proteome</keyword>
<accession>A0A2U3B5D5</accession>
<dbReference type="RefSeq" id="WP_109321024.1">
    <property type="nucleotide sequence ID" value="NZ_QFWT01000012.1"/>
</dbReference>
<sequence>MTIRSDKGFTLIESIIAIVIIGIAMVSLTSFLFPLARDSARPHNEVRAAALAQSLMTEILSRGFDENSDPDGGVERCGESEALLCSTALGSDGESNPGAYNDVDDYIGCWVTTTGSEASCDSTLPEAGKLSDIFGNEIDESYKNFTANVNVVYDSLDSAGMHKRIDIVITAGNYGDYSFSAYRGNY</sequence>
<evidence type="ECO:0000313" key="3">
    <source>
        <dbReference type="Proteomes" id="UP000245362"/>
    </source>
</evidence>
<dbReference type="EMBL" id="QFWT01000012">
    <property type="protein sequence ID" value="PWI32013.1"/>
    <property type="molecule type" value="Genomic_DNA"/>
</dbReference>
<keyword evidence="1" id="KW-0472">Membrane</keyword>
<proteinExistence type="predicted"/>
<reference evidence="2 3" key="1">
    <citation type="submission" date="2018-05" db="EMBL/GenBank/DDBJ databases">
        <title>Vibrio limimaris sp. nov., isolated from marine sediment.</title>
        <authorList>
            <person name="Li C.-M."/>
        </authorList>
    </citation>
    <scope>NUCLEOTIDE SEQUENCE [LARGE SCALE GENOMIC DNA]</scope>
    <source>
        <strain evidence="2 3">E4404</strain>
    </source>
</reference>
<name>A0A2U3B5D5_9VIBR</name>